<dbReference type="GO" id="GO:0008270">
    <property type="term" value="F:zinc ion binding"/>
    <property type="evidence" value="ECO:0007669"/>
    <property type="project" value="UniProtKB-KW"/>
</dbReference>
<reference evidence="7" key="1">
    <citation type="submission" date="2021-01" db="EMBL/GenBank/DDBJ databases">
        <authorList>
            <person name="Corre E."/>
            <person name="Pelletier E."/>
            <person name="Niang G."/>
            <person name="Scheremetjew M."/>
            <person name="Finn R."/>
            <person name="Kale V."/>
            <person name="Holt S."/>
            <person name="Cochrane G."/>
            <person name="Meng A."/>
            <person name="Brown T."/>
            <person name="Cohen L."/>
        </authorList>
    </citation>
    <scope>NUCLEOTIDE SEQUENCE</scope>
    <source>
        <strain evidence="7">OF101</strain>
    </source>
</reference>
<feature type="region of interest" description="Disordered" evidence="5">
    <location>
        <begin position="128"/>
        <end position="235"/>
    </location>
</feature>
<feature type="domain" description="RING-type" evidence="6">
    <location>
        <begin position="304"/>
        <end position="345"/>
    </location>
</feature>
<evidence type="ECO:0000313" key="7">
    <source>
        <dbReference type="EMBL" id="CAD9166641.1"/>
    </source>
</evidence>
<dbReference type="Pfam" id="PF13639">
    <property type="entry name" value="zf-RING_2"/>
    <property type="match status" value="1"/>
</dbReference>
<feature type="compositionally biased region" description="Basic residues" evidence="5">
    <location>
        <begin position="186"/>
        <end position="218"/>
    </location>
</feature>
<sequence>MLVTAPRHNGMACTHDAPAWHGGSNHSESGKVGNGGSYMRPIEELEGTWMNVDCPREQYVISGLRITRSDARGTRNFTIHWDQTRQRWQWGTHGRLSLQWLGDDAIAWVPDTSWDAEHARVWRWQRCGPSSHSISNEPSGSSYRPWRRSHGQHAEEPYPTRDPYPTRPWRGAARQEESLGDWRSSSARHRDSHHHGHHHSHHRSHHRDHSYGSHHRDRHSGQASHRSDHSRRPYQGTTDMQVNAVLPCGLTPVEVYSLLSREIGPEDYEVLLRLDDSVPKKTASSEGLDRLPNVAQEDFMGGKCSVCLSAFEEDDEVTALQCEHHFHRSCIRTWLSEYRHTCPLCCSEVFPA</sequence>
<dbReference type="InterPro" id="IPR013083">
    <property type="entry name" value="Znf_RING/FYVE/PHD"/>
</dbReference>
<dbReference type="SUPFAM" id="SSF57850">
    <property type="entry name" value="RING/U-box"/>
    <property type="match status" value="1"/>
</dbReference>
<evidence type="ECO:0000256" key="4">
    <source>
        <dbReference type="PROSITE-ProRule" id="PRU00175"/>
    </source>
</evidence>
<name>A0A7S1WGD9_ALECA</name>
<keyword evidence="2 4" id="KW-0863">Zinc-finger</keyword>
<dbReference type="EMBL" id="HBGE01072499">
    <property type="protein sequence ID" value="CAD9166641.1"/>
    <property type="molecule type" value="Transcribed_RNA"/>
</dbReference>
<dbReference type="PANTHER" id="PTHR45969:SF69">
    <property type="entry name" value="FINGER DOMAIN PROTEIN, PUTATIVE (AFU_ORTHOLOGUE AFUA_3G12190)-RELATED"/>
    <property type="match status" value="1"/>
</dbReference>
<accession>A0A7S1WGD9</accession>
<evidence type="ECO:0000259" key="6">
    <source>
        <dbReference type="PROSITE" id="PS50089"/>
    </source>
</evidence>
<dbReference type="Gene3D" id="3.30.40.10">
    <property type="entry name" value="Zinc/RING finger domain, C3HC4 (zinc finger)"/>
    <property type="match status" value="1"/>
</dbReference>
<dbReference type="InterPro" id="IPR001841">
    <property type="entry name" value="Znf_RING"/>
</dbReference>
<dbReference type="GO" id="GO:0061630">
    <property type="term" value="F:ubiquitin protein ligase activity"/>
    <property type="evidence" value="ECO:0007669"/>
    <property type="project" value="TreeGrafter"/>
</dbReference>
<organism evidence="7">
    <name type="scientific">Alexandrium catenella</name>
    <name type="common">Red tide dinoflagellate</name>
    <name type="synonym">Gonyaulax catenella</name>
    <dbReference type="NCBI Taxonomy" id="2925"/>
    <lineage>
        <taxon>Eukaryota</taxon>
        <taxon>Sar</taxon>
        <taxon>Alveolata</taxon>
        <taxon>Dinophyceae</taxon>
        <taxon>Gonyaulacales</taxon>
        <taxon>Pyrocystaceae</taxon>
        <taxon>Alexandrium</taxon>
    </lineage>
</organism>
<evidence type="ECO:0000256" key="3">
    <source>
        <dbReference type="ARBA" id="ARBA00022833"/>
    </source>
</evidence>
<evidence type="ECO:0000256" key="5">
    <source>
        <dbReference type="SAM" id="MobiDB-lite"/>
    </source>
</evidence>
<dbReference type="PANTHER" id="PTHR45969">
    <property type="entry name" value="RING ZINC FINGER PROTEIN-RELATED"/>
    <property type="match status" value="1"/>
</dbReference>
<dbReference type="PROSITE" id="PS50089">
    <property type="entry name" value="ZF_RING_2"/>
    <property type="match status" value="1"/>
</dbReference>
<proteinExistence type="predicted"/>
<dbReference type="GO" id="GO:0016567">
    <property type="term" value="P:protein ubiquitination"/>
    <property type="evidence" value="ECO:0007669"/>
    <property type="project" value="TreeGrafter"/>
</dbReference>
<evidence type="ECO:0000256" key="1">
    <source>
        <dbReference type="ARBA" id="ARBA00022723"/>
    </source>
</evidence>
<dbReference type="CDD" id="cd16454">
    <property type="entry name" value="RING-H2_PA-TM-RING"/>
    <property type="match status" value="1"/>
</dbReference>
<keyword evidence="3" id="KW-0862">Zinc</keyword>
<protein>
    <recommendedName>
        <fullName evidence="6">RING-type domain-containing protein</fullName>
    </recommendedName>
</protein>
<gene>
    <name evidence="7" type="ORF">ACAT0790_LOCUS43409</name>
</gene>
<evidence type="ECO:0000256" key="2">
    <source>
        <dbReference type="ARBA" id="ARBA00022771"/>
    </source>
</evidence>
<dbReference type="SMART" id="SM00184">
    <property type="entry name" value="RING"/>
    <property type="match status" value="1"/>
</dbReference>
<dbReference type="AlphaFoldDB" id="A0A7S1WGD9"/>
<feature type="compositionally biased region" description="Polar residues" evidence="5">
    <location>
        <begin position="128"/>
        <end position="142"/>
    </location>
</feature>
<keyword evidence="1" id="KW-0479">Metal-binding</keyword>